<dbReference type="InterPro" id="IPR017441">
    <property type="entry name" value="Protein_kinase_ATP_BS"/>
</dbReference>
<dbReference type="PROSITE" id="PS00107">
    <property type="entry name" value="PROTEIN_KINASE_ATP"/>
    <property type="match status" value="1"/>
</dbReference>
<evidence type="ECO:0000256" key="4">
    <source>
        <dbReference type="ARBA" id="ARBA00022741"/>
    </source>
</evidence>
<feature type="domain" description="AGC-kinase C-terminal" evidence="10">
    <location>
        <begin position="305"/>
        <end position="356"/>
    </location>
</feature>
<dbReference type="InterPro" id="IPR011009">
    <property type="entry name" value="Kinase-like_dom_sf"/>
</dbReference>
<sequence length="356" mass="41001">MLIDRLIGTFEKTTLSDAGSEDSAIGDVMNEDLDISDTNDIELSDIEKLATLGIGGFGRVNLVRNKKTDYCYALKIINKAHVVELNQQEHIQNERRIQMSSKNDFIVRLYKTFKDDEKVYMLLECCIGGELWTYIRQQHHFSKETAKFYAAGAIEALDYLHSMNVVYRDLKPENMLIDINGIPKLADFGFAKDLKSEDGLTNTFCGTTEYVAPEVISDVGGYSWSVDIWALGIFIFEMLTGNPPFMNEDPIKVYTRIIKGVERVSWPDEMPESTVHFICALCRLNPKDRLGYKNIDEIRNHSWFGSFDFDEFRDHKMYPPIIPKVESMWDTCNFNKYPSFDNFSSGNDSSEWDFEF</sequence>
<evidence type="ECO:0000256" key="3">
    <source>
        <dbReference type="ARBA" id="ARBA00022679"/>
    </source>
</evidence>
<keyword evidence="3" id="KW-0808">Transferase</keyword>
<dbReference type="PROSITE" id="PS00108">
    <property type="entry name" value="PROTEIN_KINASE_ST"/>
    <property type="match status" value="1"/>
</dbReference>
<dbReference type="FunFam" id="3.30.200.20:FF:000042">
    <property type="entry name" value="Aurora kinase A"/>
    <property type="match status" value="1"/>
</dbReference>
<dbReference type="InterPro" id="IPR000961">
    <property type="entry name" value="AGC-kinase_C"/>
</dbReference>
<dbReference type="InterPro" id="IPR008271">
    <property type="entry name" value="Ser/Thr_kinase_AS"/>
</dbReference>
<dbReference type="Proteomes" id="UP000038045">
    <property type="component" value="Unplaced"/>
</dbReference>
<evidence type="ECO:0000256" key="7">
    <source>
        <dbReference type="PROSITE-ProRule" id="PRU10141"/>
    </source>
</evidence>
<evidence type="ECO:0000256" key="8">
    <source>
        <dbReference type="RuleBase" id="RU000304"/>
    </source>
</evidence>
<evidence type="ECO:0000313" key="11">
    <source>
        <dbReference type="Proteomes" id="UP000038045"/>
    </source>
</evidence>
<feature type="domain" description="Protein kinase" evidence="9">
    <location>
        <begin position="46"/>
        <end position="304"/>
    </location>
</feature>
<dbReference type="GO" id="GO:0005524">
    <property type="term" value="F:ATP binding"/>
    <property type="evidence" value="ECO:0007669"/>
    <property type="project" value="UniProtKB-UniRule"/>
</dbReference>
<dbReference type="PROSITE" id="PS51285">
    <property type="entry name" value="AGC_KINASE_CTER"/>
    <property type="match status" value="1"/>
</dbReference>
<keyword evidence="11" id="KW-1185">Reference proteome</keyword>
<proteinExistence type="inferred from homology"/>
<dbReference type="STRING" id="131310.A0A0N5A3G5"/>
<evidence type="ECO:0000256" key="6">
    <source>
        <dbReference type="ARBA" id="ARBA00022840"/>
    </source>
</evidence>
<feature type="binding site" evidence="7">
    <location>
        <position position="75"/>
    </location>
    <ligand>
        <name>ATP</name>
        <dbReference type="ChEBI" id="CHEBI:30616"/>
    </ligand>
</feature>
<comment type="cofactor">
    <cofactor evidence="1">
        <name>Mg(2+)</name>
        <dbReference type="ChEBI" id="CHEBI:18420"/>
    </cofactor>
</comment>
<keyword evidence="5" id="KW-0418">Kinase</keyword>
<name>A0A0N5A3G5_PARTI</name>
<dbReference type="GO" id="GO:0004690">
    <property type="term" value="F:cyclic nucleotide-dependent protein kinase activity"/>
    <property type="evidence" value="ECO:0007669"/>
    <property type="project" value="UniProtKB-ARBA"/>
</dbReference>
<evidence type="ECO:0000256" key="5">
    <source>
        <dbReference type="ARBA" id="ARBA00022777"/>
    </source>
</evidence>
<dbReference type="WBParaSite" id="PTRK_0001617000.1">
    <property type="protein sequence ID" value="PTRK_0001617000.1"/>
    <property type="gene ID" value="PTRK_0001617000"/>
</dbReference>
<dbReference type="InterPro" id="IPR000719">
    <property type="entry name" value="Prot_kinase_dom"/>
</dbReference>
<evidence type="ECO:0000256" key="2">
    <source>
        <dbReference type="ARBA" id="ARBA00022527"/>
    </source>
</evidence>
<dbReference type="FunFam" id="1.10.510.10:FF:000571">
    <property type="entry name" value="Maternal embryonic leucine zipper kinase"/>
    <property type="match status" value="1"/>
</dbReference>
<evidence type="ECO:0000259" key="10">
    <source>
        <dbReference type="PROSITE" id="PS51285"/>
    </source>
</evidence>
<keyword evidence="4 7" id="KW-0547">Nucleotide-binding</keyword>
<protein>
    <submittedName>
        <fullName evidence="12">Protein kinase domain-containing protein</fullName>
    </submittedName>
</protein>
<dbReference type="SMART" id="SM00220">
    <property type="entry name" value="S_TKc"/>
    <property type="match status" value="1"/>
</dbReference>
<keyword evidence="6 7" id="KW-0067">ATP-binding</keyword>
<keyword evidence="2 8" id="KW-0723">Serine/threonine-protein kinase</keyword>
<dbReference type="PANTHER" id="PTHR24353:SF91">
    <property type="match status" value="1"/>
</dbReference>
<evidence type="ECO:0000256" key="1">
    <source>
        <dbReference type="ARBA" id="ARBA00001946"/>
    </source>
</evidence>
<dbReference type="SUPFAM" id="SSF56112">
    <property type="entry name" value="Protein kinase-like (PK-like)"/>
    <property type="match status" value="1"/>
</dbReference>
<dbReference type="AlphaFoldDB" id="A0A0N5A3G5"/>
<reference evidence="12" key="1">
    <citation type="submission" date="2017-02" db="UniProtKB">
        <authorList>
            <consortium name="WormBaseParasite"/>
        </authorList>
    </citation>
    <scope>IDENTIFICATION</scope>
</reference>
<dbReference type="PROSITE" id="PS50011">
    <property type="entry name" value="PROTEIN_KINASE_DOM"/>
    <property type="match status" value="1"/>
</dbReference>
<dbReference type="Gene3D" id="1.10.510.10">
    <property type="entry name" value="Transferase(Phosphotransferase) domain 1"/>
    <property type="match status" value="1"/>
</dbReference>
<evidence type="ECO:0000259" key="9">
    <source>
        <dbReference type="PROSITE" id="PS50011"/>
    </source>
</evidence>
<dbReference type="Gene3D" id="3.30.200.20">
    <property type="entry name" value="Phosphorylase Kinase, domain 1"/>
    <property type="match status" value="1"/>
</dbReference>
<dbReference type="Pfam" id="PF00069">
    <property type="entry name" value="Pkinase"/>
    <property type="match status" value="1"/>
</dbReference>
<accession>A0A0N5A3G5</accession>
<comment type="similarity">
    <text evidence="8">Belongs to the protein kinase superfamily.</text>
</comment>
<dbReference type="PANTHER" id="PTHR24353">
    <property type="entry name" value="CYCLIC NUCLEOTIDE-DEPENDENT PROTEIN KINASE"/>
    <property type="match status" value="1"/>
</dbReference>
<evidence type="ECO:0000313" key="12">
    <source>
        <dbReference type="WBParaSite" id="PTRK_0001617000.1"/>
    </source>
</evidence>
<organism evidence="11 12">
    <name type="scientific">Parastrongyloides trichosuri</name>
    <name type="common">Possum-specific nematode worm</name>
    <dbReference type="NCBI Taxonomy" id="131310"/>
    <lineage>
        <taxon>Eukaryota</taxon>
        <taxon>Metazoa</taxon>
        <taxon>Ecdysozoa</taxon>
        <taxon>Nematoda</taxon>
        <taxon>Chromadorea</taxon>
        <taxon>Rhabditida</taxon>
        <taxon>Tylenchina</taxon>
        <taxon>Panagrolaimomorpha</taxon>
        <taxon>Strongyloidoidea</taxon>
        <taxon>Strongyloididae</taxon>
        <taxon>Parastrongyloides</taxon>
    </lineage>
</organism>